<dbReference type="Proteomes" id="UP001221142">
    <property type="component" value="Unassembled WGS sequence"/>
</dbReference>
<comment type="caution">
    <text evidence="2">The sequence shown here is derived from an EMBL/GenBank/DDBJ whole genome shotgun (WGS) entry which is preliminary data.</text>
</comment>
<gene>
    <name evidence="2" type="ORF">FB45DRAFT_1001132</name>
</gene>
<keyword evidence="3" id="KW-1185">Reference proteome</keyword>
<feature type="transmembrane region" description="Helical" evidence="1">
    <location>
        <begin position="86"/>
        <end position="105"/>
    </location>
</feature>
<protein>
    <submittedName>
        <fullName evidence="2">Uncharacterized protein</fullName>
    </submittedName>
</protein>
<dbReference type="EMBL" id="JARKIF010000005">
    <property type="protein sequence ID" value="KAJ7639182.1"/>
    <property type="molecule type" value="Genomic_DNA"/>
</dbReference>
<name>A0AAD7FVC8_9AGAR</name>
<evidence type="ECO:0000313" key="2">
    <source>
        <dbReference type="EMBL" id="KAJ7639182.1"/>
    </source>
</evidence>
<keyword evidence="1" id="KW-0812">Transmembrane</keyword>
<organism evidence="2 3">
    <name type="scientific">Roridomyces roridus</name>
    <dbReference type="NCBI Taxonomy" id="1738132"/>
    <lineage>
        <taxon>Eukaryota</taxon>
        <taxon>Fungi</taxon>
        <taxon>Dikarya</taxon>
        <taxon>Basidiomycota</taxon>
        <taxon>Agaricomycotina</taxon>
        <taxon>Agaricomycetes</taxon>
        <taxon>Agaricomycetidae</taxon>
        <taxon>Agaricales</taxon>
        <taxon>Marasmiineae</taxon>
        <taxon>Mycenaceae</taxon>
        <taxon>Roridomyces</taxon>
    </lineage>
</organism>
<keyword evidence="1" id="KW-0472">Membrane</keyword>
<reference evidence="2" key="1">
    <citation type="submission" date="2023-03" db="EMBL/GenBank/DDBJ databases">
        <title>Massive genome expansion in bonnet fungi (Mycena s.s.) driven by repeated elements and novel gene families across ecological guilds.</title>
        <authorList>
            <consortium name="Lawrence Berkeley National Laboratory"/>
            <person name="Harder C.B."/>
            <person name="Miyauchi S."/>
            <person name="Viragh M."/>
            <person name="Kuo A."/>
            <person name="Thoen E."/>
            <person name="Andreopoulos B."/>
            <person name="Lu D."/>
            <person name="Skrede I."/>
            <person name="Drula E."/>
            <person name="Henrissat B."/>
            <person name="Morin E."/>
            <person name="Kohler A."/>
            <person name="Barry K."/>
            <person name="LaButti K."/>
            <person name="Morin E."/>
            <person name="Salamov A."/>
            <person name="Lipzen A."/>
            <person name="Mereny Z."/>
            <person name="Hegedus B."/>
            <person name="Baldrian P."/>
            <person name="Stursova M."/>
            <person name="Weitz H."/>
            <person name="Taylor A."/>
            <person name="Grigoriev I.V."/>
            <person name="Nagy L.G."/>
            <person name="Martin F."/>
            <person name="Kauserud H."/>
        </authorList>
    </citation>
    <scope>NUCLEOTIDE SEQUENCE</scope>
    <source>
        <strain evidence="2">9284</strain>
    </source>
</reference>
<keyword evidence="1" id="KW-1133">Transmembrane helix</keyword>
<evidence type="ECO:0000256" key="1">
    <source>
        <dbReference type="SAM" id="Phobius"/>
    </source>
</evidence>
<accession>A0AAD7FVC8</accession>
<proteinExistence type="predicted"/>
<dbReference type="AlphaFoldDB" id="A0AAD7FVC8"/>
<sequence>MKNNFVVDYGLLGPEARKVFSELRDNNPEIQQYDVRAQATRLETLLAQLDVGADAHACIIDADSDMATEWYNFADARSHSRLVRRLVFFVVFLFSFFYVALWAAVFHPSGNGLKHVHLLRSYISGERRREDATAVLRRLVANNPDYKCGRFLNFLGPVSRDWLRELETLFISFDQATREESHVEKLRLIFFTAAYQGVADFIAVISKHRESLASYSQWRISATLPRF</sequence>
<evidence type="ECO:0000313" key="3">
    <source>
        <dbReference type="Proteomes" id="UP001221142"/>
    </source>
</evidence>